<dbReference type="Gene3D" id="3.40.50.970">
    <property type="match status" value="1"/>
</dbReference>
<dbReference type="Proteomes" id="UP000199387">
    <property type="component" value="Unassembled WGS sequence"/>
</dbReference>
<dbReference type="CDD" id="cd07036">
    <property type="entry name" value="TPP_PYR_E1-PDHc-beta_like"/>
    <property type="match status" value="1"/>
</dbReference>
<dbReference type="RefSeq" id="WP_091571959.1">
    <property type="nucleotide sequence ID" value="NZ_FMZA01000018.1"/>
</dbReference>
<dbReference type="FunFam" id="3.40.50.970:FF:000001">
    <property type="entry name" value="Pyruvate dehydrogenase E1 beta subunit"/>
    <property type="match status" value="1"/>
</dbReference>
<evidence type="ECO:0000256" key="1">
    <source>
        <dbReference type="ARBA" id="ARBA00001964"/>
    </source>
</evidence>
<reference evidence="5 6" key="1">
    <citation type="submission" date="2016-10" db="EMBL/GenBank/DDBJ databases">
        <authorList>
            <person name="de Groot N.N."/>
        </authorList>
    </citation>
    <scope>NUCLEOTIDE SEQUENCE [LARGE SCALE GENOMIC DNA]</scope>
    <source>
        <strain evidence="5 6">DSM 45514</strain>
    </source>
</reference>
<organism evidence="5 6">
    <name type="scientific">Melghirimyces thermohalophilus</name>
    <dbReference type="NCBI Taxonomy" id="1236220"/>
    <lineage>
        <taxon>Bacteria</taxon>
        <taxon>Bacillati</taxon>
        <taxon>Bacillota</taxon>
        <taxon>Bacilli</taxon>
        <taxon>Bacillales</taxon>
        <taxon>Thermoactinomycetaceae</taxon>
        <taxon>Melghirimyces</taxon>
    </lineage>
</organism>
<name>A0A1G6PWM1_9BACL</name>
<dbReference type="EMBL" id="FMZA01000018">
    <property type="protein sequence ID" value="SDC84523.1"/>
    <property type="molecule type" value="Genomic_DNA"/>
</dbReference>
<keyword evidence="6" id="KW-1185">Reference proteome</keyword>
<keyword evidence="5" id="KW-0670">Pyruvate</keyword>
<dbReference type="InterPro" id="IPR033248">
    <property type="entry name" value="Transketolase_C"/>
</dbReference>
<feature type="domain" description="Transketolase-like pyrimidine-binding" evidence="4">
    <location>
        <begin position="4"/>
        <end position="179"/>
    </location>
</feature>
<gene>
    <name evidence="5" type="ORF">SAMN04488112_11880</name>
</gene>
<evidence type="ECO:0000256" key="2">
    <source>
        <dbReference type="ARBA" id="ARBA00023002"/>
    </source>
</evidence>
<proteinExistence type="predicted"/>
<evidence type="ECO:0000313" key="5">
    <source>
        <dbReference type="EMBL" id="SDC84523.1"/>
    </source>
</evidence>
<comment type="cofactor">
    <cofactor evidence="1">
        <name>thiamine diphosphate</name>
        <dbReference type="ChEBI" id="CHEBI:58937"/>
    </cofactor>
</comment>
<dbReference type="Pfam" id="PF02779">
    <property type="entry name" value="Transket_pyr"/>
    <property type="match status" value="1"/>
</dbReference>
<dbReference type="Pfam" id="PF02780">
    <property type="entry name" value="Transketolase_C"/>
    <property type="match status" value="1"/>
</dbReference>
<dbReference type="SUPFAM" id="SSF52922">
    <property type="entry name" value="TK C-terminal domain-like"/>
    <property type="match status" value="1"/>
</dbReference>
<dbReference type="Gene3D" id="3.40.50.920">
    <property type="match status" value="1"/>
</dbReference>
<accession>A0A1G6PWM1</accession>
<keyword evidence="2" id="KW-0560">Oxidoreductase</keyword>
<dbReference type="PANTHER" id="PTHR43257:SF2">
    <property type="entry name" value="PYRUVATE DEHYDROGENASE E1 COMPONENT SUBUNIT BETA"/>
    <property type="match status" value="1"/>
</dbReference>
<dbReference type="SMART" id="SM00861">
    <property type="entry name" value="Transket_pyr"/>
    <property type="match status" value="1"/>
</dbReference>
<dbReference type="SUPFAM" id="SSF52518">
    <property type="entry name" value="Thiamin diphosphate-binding fold (THDP-binding)"/>
    <property type="match status" value="1"/>
</dbReference>
<evidence type="ECO:0000313" key="6">
    <source>
        <dbReference type="Proteomes" id="UP000199387"/>
    </source>
</evidence>
<dbReference type="InterPro" id="IPR029061">
    <property type="entry name" value="THDP-binding"/>
</dbReference>
<evidence type="ECO:0000256" key="3">
    <source>
        <dbReference type="ARBA" id="ARBA00023052"/>
    </source>
</evidence>
<dbReference type="PANTHER" id="PTHR43257">
    <property type="entry name" value="PYRUVATE DEHYDROGENASE E1 COMPONENT BETA SUBUNIT"/>
    <property type="match status" value="1"/>
</dbReference>
<dbReference type="GO" id="GO:0016491">
    <property type="term" value="F:oxidoreductase activity"/>
    <property type="evidence" value="ECO:0007669"/>
    <property type="project" value="UniProtKB-KW"/>
</dbReference>
<dbReference type="InterPro" id="IPR009014">
    <property type="entry name" value="Transketo_C/PFOR_II"/>
</dbReference>
<dbReference type="InterPro" id="IPR005475">
    <property type="entry name" value="Transketolase-like_Pyr-bd"/>
</dbReference>
<protein>
    <submittedName>
        <fullName evidence="5">Pyruvate dehydrogenase E1 component beta subunit</fullName>
    </submittedName>
</protein>
<sequence length="326" mass="35378">MATMTLIKAVNDALRVEMERDENVIVLGEDVGVNGGVFRATADLYQTFGEKRSFDTPLAESAIIGASIGLASQGFRPVPEIQFAGFVYECMDQISTQAARLRMRSGGRFNAPITIRIPYGGGVKTPESHSDSLEALFLHSPGVKVVVPSNPYDAKGLLISAIRDNDPVIFYEPMKLYRSVKADVPEDNYTVPLGKANVVREGSDVTLIAYGAMVPLAEKAADQAEKERGVKAEVIDMRTISPFDLETIIQSVQKTNRAVVIHEAAQTGGVGAELVARINEEAILSLEAPVARVTGFDTPYPLTAIEDEWLPSLERVCAGIYKTLDF</sequence>
<dbReference type="FunFam" id="3.40.50.920:FF:000001">
    <property type="entry name" value="Pyruvate dehydrogenase E1 beta subunit"/>
    <property type="match status" value="1"/>
</dbReference>
<dbReference type="OrthoDB" id="9771835at2"/>
<dbReference type="AlphaFoldDB" id="A0A1G6PWM1"/>
<evidence type="ECO:0000259" key="4">
    <source>
        <dbReference type="SMART" id="SM00861"/>
    </source>
</evidence>
<keyword evidence="3" id="KW-0786">Thiamine pyrophosphate</keyword>
<dbReference type="STRING" id="1236220.SAMN04488112_11880"/>